<feature type="non-terminal residue" evidence="1">
    <location>
        <position position="76"/>
    </location>
</feature>
<organism evidence="1 2">
    <name type="scientific">Polarella glacialis</name>
    <name type="common">Dinoflagellate</name>
    <dbReference type="NCBI Taxonomy" id="89957"/>
    <lineage>
        <taxon>Eukaryota</taxon>
        <taxon>Sar</taxon>
        <taxon>Alveolata</taxon>
        <taxon>Dinophyceae</taxon>
        <taxon>Suessiales</taxon>
        <taxon>Suessiaceae</taxon>
        <taxon>Polarella</taxon>
    </lineage>
</organism>
<protein>
    <submittedName>
        <fullName evidence="1">Uncharacterized protein</fullName>
    </submittedName>
</protein>
<dbReference type="Proteomes" id="UP000626109">
    <property type="component" value="Unassembled WGS sequence"/>
</dbReference>
<sequence>ACICPSLFARQHVGLSLCQWQRLGNRRRQRLVGRRHHRRPDGDDHLWLTKGGSGNLQRCAGSGCRLLQRDSGAAVQ</sequence>
<comment type="caution">
    <text evidence="1">The sequence shown here is derived from an EMBL/GenBank/DDBJ whole genome shotgun (WGS) entry which is preliminary data.</text>
</comment>
<name>A0A813M2N8_POLGL</name>
<dbReference type="AlphaFoldDB" id="A0A813M2N8"/>
<proteinExistence type="predicted"/>
<accession>A0A813M2N8</accession>
<reference evidence="1" key="1">
    <citation type="submission" date="2021-02" db="EMBL/GenBank/DDBJ databases">
        <authorList>
            <person name="Dougan E. K."/>
            <person name="Rhodes N."/>
            <person name="Thang M."/>
            <person name="Chan C."/>
        </authorList>
    </citation>
    <scope>NUCLEOTIDE SEQUENCE</scope>
</reference>
<gene>
    <name evidence="1" type="ORF">PGLA2088_LOCUS49519</name>
</gene>
<dbReference type="EMBL" id="CAJNNW010037080">
    <property type="protein sequence ID" value="CAE8739231.1"/>
    <property type="molecule type" value="Genomic_DNA"/>
</dbReference>
<feature type="non-terminal residue" evidence="1">
    <location>
        <position position="1"/>
    </location>
</feature>
<evidence type="ECO:0000313" key="2">
    <source>
        <dbReference type="Proteomes" id="UP000626109"/>
    </source>
</evidence>
<evidence type="ECO:0000313" key="1">
    <source>
        <dbReference type="EMBL" id="CAE8739231.1"/>
    </source>
</evidence>